<dbReference type="OrthoDB" id="9836210at2"/>
<organism evidence="1 2">
    <name type="scientific">Flaviaesturariibacter flavus</name>
    <dbReference type="NCBI Taxonomy" id="2502780"/>
    <lineage>
        <taxon>Bacteria</taxon>
        <taxon>Pseudomonadati</taxon>
        <taxon>Bacteroidota</taxon>
        <taxon>Chitinophagia</taxon>
        <taxon>Chitinophagales</taxon>
        <taxon>Chitinophagaceae</taxon>
        <taxon>Flaviaestuariibacter</taxon>
    </lineage>
</organism>
<dbReference type="EMBL" id="SJZI01000004">
    <property type="protein sequence ID" value="TCJ18635.1"/>
    <property type="molecule type" value="Genomic_DNA"/>
</dbReference>
<dbReference type="Proteomes" id="UP000295334">
    <property type="component" value="Unassembled WGS sequence"/>
</dbReference>
<sequence length="179" mass="20396">MLPLIMLSSLYCCAQNQYYHFYYTNLPADRIEAYGTAFRAAFDRIYLPGYSDTCHSCAPLAADAPFQAEALPALRQALLQYIPGEVYHKNEVPGSYYHLVGNKNLPYIIRTLYIIDGDKAEPLYQVKVTFTNDPTPSVYNMEVFSPKEGKRFSRKLVLANYKQMAKSPAPSRWPPLAQH</sequence>
<name>A0A4R1BMJ6_9BACT</name>
<dbReference type="AlphaFoldDB" id="A0A4R1BMJ6"/>
<keyword evidence="2" id="KW-1185">Reference proteome</keyword>
<reference evidence="1 2" key="1">
    <citation type="submission" date="2019-03" db="EMBL/GenBank/DDBJ databases">
        <authorList>
            <person name="Kim M.K.M."/>
        </authorList>
    </citation>
    <scope>NUCLEOTIDE SEQUENCE [LARGE SCALE GENOMIC DNA]</scope>
    <source>
        <strain evidence="1 2">17J68-12</strain>
    </source>
</reference>
<protein>
    <submittedName>
        <fullName evidence="1">Uncharacterized protein</fullName>
    </submittedName>
</protein>
<accession>A0A4R1BMJ6</accession>
<dbReference type="RefSeq" id="WP_131447015.1">
    <property type="nucleotide sequence ID" value="NZ_SJZI01000004.1"/>
</dbReference>
<evidence type="ECO:0000313" key="2">
    <source>
        <dbReference type="Proteomes" id="UP000295334"/>
    </source>
</evidence>
<proteinExistence type="predicted"/>
<comment type="caution">
    <text evidence="1">The sequence shown here is derived from an EMBL/GenBank/DDBJ whole genome shotgun (WGS) entry which is preliminary data.</text>
</comment>
<evidence type="ECO:0000313" key="1">
    <source>
        <dbReference type="EMBL" id="TCJ18635.1"/>
    </source>
</evidence>
<gene>
    <name evidence="1" type="ORF">EPD60_03810</name>
</gene>